<dbReference type="Gene3D" id="3.10.129.10">
    <property type="entry name" value="Hotdog Thioesterase"/>
    <property type="match status" value="1"/>
</dbReference>
<reference evidence="10" key="1">
    <citation type="submission" date="2018-01" db="EMBL/GenBank/DDBJ databases">
        <title>Draft Genome Sequence of the Radioresistant Bacterium Deinococcus aerius TR0125, Isolated from the Higher Atmosphere above Japan.</title>
        <authorList>
            <person name="Satoh K."/>
            <person name="Arai H."/>
            <person name="Sanzen T."/>
            <person name="Kawaguchi Y."/>
            <person name="Hayashi H."/>
            <person name="Yokobori S."/>
            <person name="Yamagishi A."/>
            <person name="Oono Y."/>
            <person name="Narumi I."/>
        </authorList>
    </citation>
    <scope>NUCLEOTIDE SEQUENCE [LARGE SCALE GENOMIC DNA]</scope>
    <source>
        <strain evidence="10">TR0125</strain>
    </source>
</reference>
<dbReference type="InterPro" id="IPR003736">
    <property type="entry name" value="PAAI_dom"/>
</dbReference>
<proteinExistence type="inferred from homology"/>
<evidence type="ECO:0000256" key="1">
    <source>
        <dbReference type="ARBA" id="ARBA00022801"/>
    </source>
</evidence>
<evidence type="ECO:0000256" key="3">
    <source>
        <dbReference type="ARBA" id="ARBA00036002"/>
    </source>
</evidence>
<keyword evidence="10" id="KW-1185">Reference proteome</keyword>
<dbReference type="GO" id="GO:0047617">
    <property type="term" value="F:fatty acyl-CoA hydrolase activity"/>
    <property type="evidence" value="ECO:0007669"/>
    <property type="project" value="UniProtKB-EC"/>
</dbReference>
<evidence type="ECO:0000256" key="7">
    <source>
        <dbReference type="ARBA" id="ARBA00048062"/>
    </source>
</evidence>
<comment type="catalytic activity">
    <reaction evidence="7">
        <text>a medium-chain fatty acyl-CoA + H2O = a medium-chain fatty acid + CoA + H(+)</text>
        <dbReference type="Rhea" id="RHEA:68184"/>
        <dbReference type="ChEBI" id="CHEBI:15377"/>
        <dbReference type="ChEBI" id="CHEBI:15378"/>
        <dbReference type="ChEBI" id="CHEBI:57287"/>
        <dbReference type="ChEBI" id="CHEBI:59558"/>
        <dbReference type="ChEBI" id="CHEBI:90546"/>
    </reaction>
</comment>
<dbReference type="RefSeq" id="WP_103129758.1">
    <property type="nucleotide sequence ID" value="NZ_BFAG01000008.1"/>
</dbReference>
<protein>
    <recommendedName>
        <fullName evidence="6">Medium/long-chain acyl-CoA thioesterase YigI</fullName>
        <ecNumber evidence="5">3.1.2.20</ecNumber>
    </recommendedName>
</protein>
<evidence type="ECO:0000313" key="10">
    <source>
        <dbReference type="Proteomes" id="UP000236569"/>
    </source>
</evidence>
<dbReference type="Proteomes" id="UP000236569">
    <property type="component" value="Unassembled WGS sequence"/>
</dbReference>
<evidence type="ECO:0000256" key="4">
    <source>
        <dbReference type="ARBA" id="ARBA00038381"/>
    </source>
</evidence>
<dbReference type="NCBIfam" id="TIGR00369">
    <property type="entry name" value="unchar_dom_1"/>
    <property type="match status" value="1"/>
</dbReference>
<organism evidence="9 10">
    <name type="scientific">Deinococcus aerius</name>
    <dbReference type="NCBI Taxonomy" id="200253"/>
    <lineage>
        <taxon>Bacteria</taxon>
        <taxon>Thermotogati</taxon>
        <taxon>Deinococcota</taxon>
        <taxon>Deinococci</taxon>
        <taxon>Deinococcales</taxon>
        <taxon>Deinococcaceae</taxon>
        <taxon>Deinococcus</taxon>
    </lineage>
</organism>
<feature type="domain" description="Thioesterase" evidence="8">
    <location>
        <begin position="53"/>
        <end position="124"/>
    </location>
</feature>
<dbReference type="InterPro" id="IPR006683">
    <property type="entry name" value="Thioestr_dom"/>
</dbReference>
<gene>
    <name evidence="9" type="ORF">DAERI_080181</name>
</gene>
<comment type="similarity">
    <text evidence="4">Belongs to the YigI thioesterase family.</text>
</comment>
<evidence type="ECO:0000256" key="5">
    <source>
        <dbReference type="ARBA" id="ARBA00038894"/>
    </source>
</evidence>
<dbReference type="OrthoDB" id="337200at2"/>
<comment type="catalytic activity">
    <reaction evidence="2">
        <text>a fatty acyl-CoA + H2O = a fatty acid + CoA + H(+)</text>
        <dbReference type="Rhea" id="RHEA:16781"/>
        <dbReference type="ChEBI" id="CHEBI:15377"/>
        <dbReference type="ChEBI" id="CHEBI:15378"/>
        <dbReference type="ChEBI" id="CHEBI:28868"/>
        <dbReference type="ChEBI" id="CHEBI:57287"/>
        <dbReference type="ChEBI" id="CHEBI:77636"/>
        <dbReference type="EC" id="3.1.2.20"/>
    </reaction>
</comment>
<name>A0A2I9D7E2_9DEIO</name>
<comment type="catalytic activity">
    <reaction evidence="3">
        <text>a long-chain fatty acyl-CoA + H2O = a long-chain fatty acid + CoA + H(+)</text>
        <dbReference type="Rhea" id="RHEA:67680"/>
        <dbReference type="ChEBI" id="CHEBI:15377"/>
        <dbReference type="ChEBI" id="CHEBI:15378"/>
        <dbReference type="ChEBI" id="CHEBI:57287"/>
        <dbReference type="ChEBI" id="CHEBI:57560"/>
        <dbReference type="ChEBI" id="CHEBI:83139"/>
    </reaction>
</comment>
<dbReference type="EC" id="3.1.2.20" evidence="5"/>
<dbReference type="InterPro" id="IPR029069">
    <property type="entry name" value="HotDog_dom_sf"/>
</dbReference>
<keyword evidence="1" id="KW-0378">Hydrolase</keyword>
<evidence type="ECO:0000313" key="9">
    <source>
        <dbReference type="EMBL" id="GBF06390.1"/>
    </source>
</evidence>
<dbReference type="PANTHER" id="PTHR43240">
    <property type="entry name" value="1,4-DIHYDROXY-2-NAPHTHOYL-COA THIOESTERASE 1"/>
    <property type="match status" value="1"/>
</dbReference>
<sequence>MTRTRSEAQAVAFAQRVLDSQPFSVLVGARVEEMSPTGVVVRVPFRRDLTQHHGFAHGGVQAALADIALTFMGAAALGPSVLTSEFKINFLKPAVGEALVARGSVISAGKRQAVTRCDLFAVQEGGEKLVATALGTIVTADVPPAGGAS</sequence>
<dbReference type="PANTHER" id="PTHR43240:SF20">
    <property type="entry name" value="MEDIUM_LONG-CHAIN ACYL-COA THIOESTERASE YIGI"/>
    <property type="match status" value="1"/>
</dbReference>
<evidence type="ECO:0000259" key="8">
    <source>
        <dbReference type="Pfam" id="PF03061"/>
    </source>
</evidence>
<evidence type="ECO:0000256" key="2">
    <source>
        <dbReference type="ARBA" id="ARBA00035880"/>
    </source>
</evidence>
<comment type="caution">
    <text evidence="9">The sequence shown here is derived from an EMBL/GenBank/DDBJ whole genome shotgun (WGS) entry which is preliminary data.</text>
</comment>
<dbReference type="CDD" id="cd03443">
    <property type="entry name" value="PaaI_thioesterase"/>
    <property type="match status" value="1"/>
</dbReference>
<evidence type="ECO:0000256" key="6">
    <source>
        <dbReference type="ARBA" id="ARBA00040062"/>
    </source>
</evidence>
<accession>A0A2I9D7E2</accession>
<dbReference type="EMBL" id="BFAG01000008">
    <property type="protein sequence ID" value="GBF06390.1"/>
    <property type="molecule type" value="Genomic_DNA"/>
</dbReference>
<dbReference type="SUPFAM" id="SSF54637">
    <property type="entry name" value="Thioesterase/thiol ester dehydrase-isomerase"/>
    <property type="match status" value="1"/>
</dbReference>
<dbReference type="Pfam" id="PF03061">
    <property type="entry name" value="4HBT"/>
    <property type="match status" value="1"/>
</dbReference>
<dbReference type="AlphaFoldDB" id="A0A2I9D7E2"/>